<name>A0A4Y2GV58_ARAVE</name>
<comment type="caution">
    <text evidence="1">The sequence shown here is derived from an EMBL/GenBank/DDBJ whole genome shotgun (WGS) entry which is preliminary data.</text>
</comment>
<dbReference type="Proteomes" id="UP000499080">
    <property type="component" value="Unassembled WGS sequence"/>
</dbReference>
<protein>
    <recommendedName>
        <fullName evidence="3">Tc1-like transposase DDE domain-containing protein</fullName>
    </recommendedName>
</protein>
<evidence type="ECO:0000313" key="2">
    <source>
        <dbReference type="Proteomes" id="UP000499080"/>
    </source>
</evidence>
<dbReference type="GO" id="GO:0003676">
    <property type="term" value="F:nucleic acid binding"/>
    <property type="evidence" value="ECO:0007669"/>
    <property type="project" value="InterPro"/>
</dbReference>
<dbReference type="EMBL" id="BGPR01001543">
    <property type="protein sequence ID" value="GBM56398.1"/>
    <property type="molecule type" value="Genomic_DNA"/>
</dbReference>
<reference evidence="1 2" key="1">
    <citation type="journal article" date="2019" name="Sci. Rep.">
        <title>Orb-weaving spider Araneus ventricosus genome elucidates the spidroin gene catalogue.</title>
        <authorList>
            <person name="Kono N."/>
            <person name="Nakamura H."/>
            <person name="Ohtoshi R."/>
            <person name="Moran D.A.P."/>
            <person name="Shinohara A."/>
            <person name="Yoshida Y."/>
            <person name="Fujiwara M."/>
            <person name="Mori M."/>
            <person name="Tomita M."/>
            <person name="Arakawa K."/>
        </authorList>
    </citation>
    <scope>NUCLEOTIDE SEQUENCE [LARGE SCALE GENOMIC DNA]</scope>
</reference>
<evidence type="ECO:0008006" key="3">
    <source>
        <dbReference type="Google" id="ProtNLM"/>
    </source>
</evidence>
<evidence type="ECO:0000313" key="1">
    <source>
        <dbReference type="EMBL" id="GBM56398.1"/>
    </source>
</evidence>
<gene>
    <name evidence="1" type="ORF">AVEN_132870_1</name>
</gene>
<proteinExistence type="predicted"/>
<accession>A0A4Y2GV58</accession>
<dbReference type="InterPro" id="IPR036397">
    <property type="entry name" value="RNaseH_sf"/>
</dbReference>
<sequence length="107" mass="12112">MSVARDYSIESFLLRGNLKSCILHHNKAPVHRSLLVSNYLSKHHVSALPQPARSPDLAPCDYPPMKNCFNWNDSQVPKKCSCEGLEEVTKRECNPHLHLCMNDGQNV</sequence>
<dbReference type="Gene3D" id="3.30.420.10">
    <property type="entry name" value="Ribonuclease H-like superfamily/Ribonuclease H"/>
    <property type="match status" value="1"/>
</dbReference>
<keyword evidence="2" id="KW-1185">Reference proteome</keyword>
<dbReference type="AlphaFoldDB" id="A0A4Y2GV58"/>
<organism evidence="1 2">
    <name type="scientific">Araneus ventricosus</name>
    <name type="common">Orbweaver spider</name>
    <name type="synonym">Epeira ventricosa</name>
    <dbReference type="NCBI Taxonomy" id="182803"/>
    <lineage>
        <taxon>Eukaryota</taxon>
        <taxon>Metazoa</taxon>
        <taxon>Ecdysozoa</taxon>
        <taxon>Arthropoda</taxon>
        <taxon>Chelicerata</taxon>
        <taxon>Arachnida</taxon>
        <taxon>Araneae</taxon>
        <taxon>Araneomorphae</taxon>
        <taxon>Entelegynae</taxon>
        <taxon>Araneoidea</taxon>
        <taxon>Araneidae</taxon>
        <taxon>Araneus</taxon>
    </lineage>
</organism>